<comment type="caution">
    <text evidence="2">The sequence shown here is derived from an EMBL/GenBank/DDBJ whole genome shotgun (WGS) entry which is preliminary data.</text>
</comment>
<sequence length="385" mass="42008">MSSATSSKPAKSHKPAQRRRAQTCKAQRAYRQRRKDEIESLTSRVNHLSTTIEDLIQCFLGLTDKVLSSPWIQERPEVVTDVQASIKKFIDITQAAEAHIEVDQEHVPQDKDAGDTGRSTSMEMSESSASPSIFDTTITQTSAQSGELVSAQVLNVEEISRTAPKAIDVYFNSASFTAGNPWLSGPFINSTLPVLPVSSTENGPLAFARRLFYTCIQCAFDLASRPADFGGVYGLYENVFRGLDGWEDPERVKQILGTSMVTGRDISLSPETNPHGMALSNSDGNQMLSPSAVALFFRNQGFQYDAGSDQLMQVKTLPIRQRSPGGGTPGTYQTRNTLASQPRQARVSINATHVIMDLINRAQCLGTTPGFPKDTVLISLLKAMG</sequence>
<organism evidence="2 3">
    <name type="scientific">Elsinoe batatas</name>
    <dbReference type="NCBI Taxonomy" id="2601811"/>
    <lineage>
        <taxon>Eukaryota</taxon>
        <taxon>Fungi</taxon>
        <taxon>Dikarya</taxon>
        <taxon>Ascomycota</taxon>
        <taxon>Pezizomycotina</taxon>
        <taxon>Dothideomycetes</taxon>
        <taxon>Dothideomycetidae</taxon>
        <taxon>Myriangiales</taxon>
        <taxon>Elsinoaceae</taxon>
        <taxon>Elsinoe</taxon>
    </lineage>
</organism>
<dbReference type="Proteomes" id="UP000809789">
    <property type="component" value="Unassembled WGS sequence"/>
</dbReference>
<proteinExistence type="predicted"/>
<protein>
    <recommendedName>
        <fullName evidence="4">BZIP domain-containing protein</fullName>
    </recommendedName>
</protein>
<dbReference type="PANTHER" id="PTHR40618:SF1">
    <property type="entry name" value="B-ZIP TRANSCRIPTION FACTOR (EUROFUNG)"/>
    <property type="match status" value="1"/>
</dbReference>
<dbReference type="OrthoDB" id="3555317at2759"/>
<feature type="region of interest" description="Disordered" evidence="1">
    <location>
        <begin position="1"/>
        <end position="35"/>
    </location>
</feature>
<evidence type="ECO:0000313" key="2">
    <source>
        <dbReference type="EMBL" id="KAG8626367.1"/>
    </source>
</evidence>
<evidence type="ECO:0000256" key="1">
    <source>
        <dbReference type="SAM" id="MobiDB-lite"/>
    </source>
</evidence>
<evidence type="ECO:0008006" key="4">
    <source>
        <dbReference type="Google" id="ProtNLM"/>
    </source>
</evidence>
<dbReference type="AlphaFoldDB" id="A0A8K0KZI9"/>
<dbReference type="Gene3D" id="1.20.5.170">
    <property type="match status" value="1"/>
</dbReference>
<feature type="compositionally biased region" description="Basic and acidic residues" evidence="1">
    <location>
        <begin position="103"/>
        <end position="115"/>
    </location>
</feature>
<feature type="region of interest" description="Disordered" evidence="1">
    <location>
        <begin position="319"/>
        <end position="343"/>
    </location>
</feature>
<dbReference type="GO" id="GO:0003700">
    <property type="term" value="F:DNA-binding transcription factor activity"/>
    <property type="evidence" value="ECO:0007669"/>
    <property type="project" value="InterPro"/>
</dbReference>
<feature type="compositionally biased region" description="Polar residues" evidence="1">
    <location>
        <begin position="330"/>
        <end position="343"/>
    </location>
</feature>
<dbReference type="EMBL" id="JAESVG020000006">
    <property type="protein sequence ID" value="KAG8626367.1"/>
    <property type="molecule type" value="Genomic_DNA"/>
</dbReference>
<reference evidence="2" key="1">
    <citation type="submission" date="2021-07" db="EMBL/GenBank/DDBJ databases">
        <title>Elsinoe batatas strain:CRI-CJ2 Genome sequencing and assembly.</title>
        <authorList>
            <person name="Huang L."/>
        </authorList>
    </citation>
    <scope>NUCLEOTIDE SEQUENCE</scope>
    <source>
        <strain evidence="2">CRI-CJ2</strain>
    </source>
</reference>
<dbReference type="SUPFAM" id="SSF57959">
    <property type="entry name" value="Leucine zipper domain"/>
    <property type="match status" value="1"/>
</dbReference>
<keyword evidence="3" id="KW-1185">Reference proteome</keyword>
<gene>
    <name evidence="2" type="ORF">KVT40_005312</name>
</gene>
<feature type="compositionally biased region" description="Low complexity" evidence="1">
    <location>
        <begin position="119"/>
        <end position="131"/>
    </location>
</feature>
<evidence type="ECO:0000313" key="3">
    <source>
        <dbReference type="Proteomes" id="UP000809789"/>
    </source>
</evidence>
<dbReference type="PANTHER" id="PTHR40618">
    <property type="entry name" value="B-ZIP TRANSCRIPTION FACTOR (EUROFUNG)-RELATED"/>
    <property type="match status" value="1"/>
</dbReference>
<name>A0A8K0KZI9_9PEZI</name>
<accession>A0A8K0KZI9</accession>
<dbReference type="CDD" id="cd14688">
    <property type="entry name" value="bZIP_YAP"/>
    <property type="match status" value="1"/>
</dbReference>
<feature type="region of interest" description="Disordered" evidence="1">
    <location>
        <begin position="103"/>
        <end position="131"/>
    </location>
</feature>
<dbReference type="InterPro" id="IPR046347">
    <property type="entry name" value="bZIP_sf"/>
</dbReference>
<feature type="compositionally biased region" description="Basic residues" evidence="1">
    <location>
        <begin position="10"/>
        <end position="33"/>
    </location>
</feature>